<dbReference type="Proteomes" id="UP000093482">
    <property type="component" value="Unassembled WGS sequence"/>
</dbReference>
<comment type="caution">
    <text evidence="2">The sequence shown here is derived from an EMBL/GenBank/DDBJ whole genome shotgun (WGS) entry which is preliminary data.</text>
</comment>
<feature type="transmembrane region" description="Helical" evidence="1">
    <location>
        <begin position="229"/>
        <end position="250"/>
    </location>
</feature>
<dbReference type="Pfam" id="PF12679">
    <property type="entry name" value="ABC2_membrane_2"/>
    <property type="match status" value="1"/>
</dbReference>
<dbReference type="GO" id="GO:0005886">
    <property type="term" value="C:plasma membrane"/>
    <property type="evidence" value="ECO:0007669"/>
    <property type="project" value="UniProtKB-SubCell"/>
</dbReference>
<evidence type="ECO:0008006" key="4">
    <source>
        <dbReference type="Google" id="ProtNLM"/>
    </source>
</evidence>
<dbReference type="GO" id="GO:0140359">
    <property type="term" value="F:ABC-type transporter activity"/>
    <property type="evidence" value="ECO:0007669"/>
    <property type="project" value="InterPro"/>
</dbReference>
<evidence type="ECO:0000256" key="1">
    <source>
        <dbReference type="SAM" id="Phobius"/>
    </source>
</evidence>
<organism evidence="2 3">
    <name type="scientific">Caryophanon latum</name>
    <dbReference type="NCBI Taxonomy" id="33977"/>
    <lineage>
        <taxon>Bacteria</taxon>
        <taxon>Bacillati</taxon>
        <taxon>Bacillota</taxon>
        <taxon>Bacilli</taxon>
        <taxon>Bacillales</taxon>
        <taxon>Caryophanaceae</taxon>
        <taxon>Caryophanon</taxon>
    </lineage>
</organism>
<feature type="transmembrane region" description="Helical" evidence="1">
    <location>
        <begin position="21"/>
        <end position="42"/>
    </location>
</feature>
<proteinExistence type="predicted"/>
<feature type="transmembrane region" description="Helical" evidence="1">
    <location>
        <begin position="68"/>
        <end position="89"/>
    </location>
</feature>
<name>A0A1C0YVP7_9BACL</name>
<evidence type="ECO:0000313" key="3">
    <source>
        <dbReference type="Proteomes" id="UP000093482"/>
    </source>
</evidence>
<keyword evidence="3" id="KW-1185">Reference proteome</keyword>
<accession>A0A1C0YVP7</accession>
<feature type="transmembrane region" description="Helical" evidence="1">
    <location>
        <begin position="119"/>
        <end position="141"/>
    </location>
</feature>
<dbReference type="OrthoDB" id="4187110at2"/>
<sequence>MRNFTVLLQKEWREHVRNYRILWLPLVFLLLGMMDPLTYYFMDDLLQAVGNLPEGMQITIPKVSAVDMIVATAGQLLSIGTIVFIALYCGSISGERKNGTATLLYVRPVHGGVIFMSKWVMAAFMGALTTFCAIAASGYYAEIFYGQLPIVRVALFVGIYFVFLLAVITFTLMLSAWTTTAIAAATSIVVIIVGMMLDSIIGTYWVYSPFKLSAYGLQYVESGIVPEQLMMTMLVTGAFIVVSGLLGIVLTQLNKRQTNV</sequence>
<protein>
    <recommendedName>
        <fullName evidence="4">ABC transporter permease</fullName>
    </recommendedName>
</protein>
<feature type="transmembrane region" description="Helical" evidence="1">
    <location>
        <begin position="181"/>
        <end position="207"/>
    </location>
</feature>
<dbReference type="EMBL" id="MATO01000030">
    <property type="protein sequence ID" value="OCS91233.1"/>
    <property type="molecule type" value="Genomic_DNA"/>
</dbReference>
<gene>
    <name evidence="2" type="ORF">A6K76_09495</name>
</gene>
<dbReference type="AlphaFoldDB" id="A0A1C0YVP7"/>
<keyword evidence="1" id="KW-0812">Transmembrane</keyword>
<keyword evidence="1" id="KW-1133">Transmembrane helix</keyword>
<feature type="transmembrane region" description="Helical" evidence="1">
    <location>
        <begin position="153"/>
        <end position="174"/>
    </location>
</feature>
<evidence type="ECO:0000313" key="2">
    <source>
        <dbReference type="EMBL" id="OCS91233.1"/>
    </source>
</evidence>
<reference evidence="2 3" key="1">
    <citation type="submission" date="2016-07" db="EMBL/GenBank/DDBJ databases">
        <title>Caryophanon latum genome sequencing.</title>
        <authorList>
            <person name="Verma A."/>
            <person name="Pal Y."/>
            <person name="Krishnamurthi S."/>
        </authorList>
    </citation>
    <scope>NUCLEOTIDE SEQUENCE [LARGE SCALE GENOMIC DNA]</scope>
    <source>
        <strain evidence="2 3">DSM 14151</strain>
    </source>
</reference>
<keyword evidence="1" id="KW-0472">Membrane</keyword>
<dbReference type="PANTHER" id="PTHR43471">
    <property type="entry name" value="ABC TRANSPORTER PERMEASE"/>
    <property type="match status" value="1"/>
</dbReference>
<dbReference type="RefSeq" id="WP_066463562.1">
    <property type="nucleotide sequence ID" value="NZ_MATO01000030.1"/>
</dbReference>